<gene>
    <name evidence="1" type="ORF">ARMOST_20439</name>
</gene>
<evidence type="ECO:0000313" key="2">
    <source>
        <dbReference type="Proteomes" id="UP000219338"/>
    </source>
</evidence>
<dbReference type="Proteomes" id="UP000219338">
    <property type="component" value="Unassembled WGS sequence"/>
</dbReference>
<proteinExistence type="predicted"/>
<sequence>MVDAVRFPVFLSMLRGNIGNGWDVVLVLSSGEPGALLPLVGEKESVEVSALSGGAVAESDNITAYQGRWRRVDYAAEGLALPEVVNERISVERYGYSIICLRVFWYYGRKPKVVISFAEVWTRSMAVCVFVRFIHKGKLREDSHLL</sequence>
<dbReference type="AlphaFoldDB" id="A0A284S7C0"/>
<name>A0A284S7C0_ARMOS</name>
<dbReference type="EMBL" id="FUEG01000039">
    <property type="protein sequence ID" value="SJL16908.1"/>
    <property type="molecule type" value="Genomic_DNA"/>
</dbReference>
<reference evidence="2" key="1">
    <citation type="journal article" date="2017" name="Nat. Ecol. Evol.">
        <title>Genome expansion and lineage-specific genetic innovations in the forest pathogenic fungi Armillaria.</title>
        <authorList>
            <person name="Sipos G."/>
            <person name="Prasanna A.N."/>
            <person name="Walter M.C."/>
            <person name="O'Connor E."/>
            <person name="Balint B."/>
            <person name="Krizsan K."/>
            <person name="Kiss B."/>
            <person name="Hess J."/>
            <person name="Varga T."/>
            <person name="Slot J."/>
            <person name="Riley R."/>
            <person name="Boka B."/>
            <person name="Rigling D."/>
            <person name="Barry K."/>
            <person name="Lee J."/>
            <person name="Mihaltcheva S."/>
            <person name="LaButti K."/>
            <person name="Lipzen A."/>
            <person name="Waldron R."/>
            <person name="Moloney N.M."/>
            <person name="Sperisen C."/>
            <person name="Kredics L."/>
            <person name="Vagvoelgyi C."/>
            <person name="Patrignani A."/>
            <person name="Fitzpatrick D."/>
            <person name="Nagy I."/>
            <person name="Doyle S."/>
            <person name="Anderson J.B."/>
            <person name="Grigoriev I.V."/>
            <person name="Gueldener U."/>
            <person name="Muensterkoetter M."/>
            <person name="Nagy L.G."/>
        </authorList>
    </citation>
    <scope>NUCLEOTIDE SEQUENCE [LARGE SCALE GENOMIC DNA]</scope>
    <source>
        <strain evidence="2">C18/9</strain>
    </source>
</reference>
<organism evidence="1 2">
    <name type="scientific">Armillaria ostoyae</name>
    <name type="common">Armillaria root rot fungus</name>
    <dbReference type="NCBI Taxonomy" id="47428"/>
    <lineage>
        <taxon>Eukaryota</taxon>
        <taxon>Fungi</taxon>
        <taxon>Dikarya</taxon>
        <taxon>Basidiomycota</taxon>
        <taxon>Agaricomycotina</taxon>
        <taxon>Agaricomycetes</taxon>
        <taxon>Agaricomycetidae</taxon>
        <taxon>Agaricales</taxon>
        <taxon>Marasmiineae</taxon>
        <taxon>Physalacriaceae</taxon>
        <taxon>Armillaria</taxon>
    </lineage>
</organism>
<protein>
    <submittedName>
        <fullName evidence="1">Uncharacterized protein</fullName>
    </submittedName>
</protein>
<accession>A0A284S7C0</accession>
<evidence type="ECO:0000313" key="1">
    <source>
        <dbReference type="EMBL" id="SJL16908.1"/>
    </source>
</evidence>
<keyword evidence="2" id="KW-1185">Reference proteome</keyword>